<dbReference type="PANTHER" id="PTHR45712:SF22">
    <property type="entry name" value="INSULIN-LIKE GROWTH FACTOR-BINDING PROTEIN COMPLEX ACID LABILE SUBUNIT"/>
    <property type="match status" value="1"/>
</dbReference>
<gene>
    <name evidence="4" type="ORF">BSL78_25345</name>
</gene>
<dbReference type="FunFam" id="3.80.10.10:FF:001360">
    <property type="entry name" value="Uncharacterized protein"/>
    <property type="match status" value="1"/>
</dbReference>
<dbReference type="Pfam" id="PF13855">
    <property type="entry name" value="LRR_8"/>
    <property type="match status" value="2"/>
</dbReference>
<evidence type="ECO:0000256" key="2">
    <source>
        <dbReference type="ARBA" id="ARBA00022737"/>
    </source>
</evidence>
<dbReference type="PANTHER" id="PTHR45712">
    <property type="entry name" value="AGAP008170-PA"/>
    <property type="match status" value="1"/>
</dbReference>
<sequence>MICINLVIVQASNNCPQYCNCGYTAVICDGDSGTVPNFPIQHSISWLTAIKFTNTDLPRLQTGQIVLPFCPNLYHLDLSDNQILTVTESLVGNNSYITYLKLAGNNLTRIPIELLQTLSYLETVVLNRNQIDSVPSSSFQNNRNLSDLYLFDNQIHTISPGAFIGLQHLASIDLNNNRLERFALLELVNYRKVHLDGNFLSKLIVHNDCTFPSLLELVSLSSNGLKRLQNYSLCSLKNLQDLILSNNGINQVDGFIFGNETHNLEYLNLANNELRQIPVELFKQLPKLHVLKLFKNKISHIPANAFINNNELTAIHLSDNLIRWLDVSSLHGLNRLDFLDISTNNLTSLPDGILDSLSDFGIDLRYNPWYCDCELIFLNKWLTNTGYFTYGMLCYDPIEYRGTDFMDWPSSHCASTTVLVTPVVLTTQTFAEHSHILDFQIITTLMLCFVVSVIAITVLHCITQ</sequence>
<dbReference type="OrthoDB" id="2013775at2759"/>
<proteinExistence type="predicted"/>
<keyword evidence="1" id="KW-0433">Leucine-rich repeat</keyword>
<dbReference type="InterPro" id="IPR001611">
    <property type="entry name" value="Leu-rich_rpt"/>
</dbReference>
<evidence type="ECO:0000256" key="1">
    <source>
        <dbReference type="ARBA" id="ARBA00022614"/>
    </source>
</evidence>
<dbReference type="AlphaFoldDB" id="A0A2G8JPW1"/>
<keyword evidence="2" id="KW-0677">Repeat</keyword>
<dbReference type="PROSITE" id="PS51450">
    <property type="entry name" value="LRR"/>
    <property type="match status" value="1"/>
</dbReference>
<dbReference type="SMART" id="SM00369">
    <property type="entry name" value="LRR_TYP"/>
    <property type="match status" value="9"/>
</dbReference>
<keyword evidence="5" id="KW-1185">Reference proteome</keyword>
<feature type="transmembrane region" description="Helical" evidence="3">
    <location>
        <begin position="439"/>
        <end position="462"/>
    </location>
</feature>
<dbReference type="InterPro" id="IPR003591">
    <property type="entry name" value="Leu-rich_rpt_typical-subtyp"/>
</dbReference>
<accession>A0A2G8JPW1</accession>
<evidence type="ECO:0000313" key="5">
    <source>
        <dbReference type="Proteomes" id="UP000230750"/>
    </source>
</evidence>
<dbReference type="InterPro" id="IPR032675">
    <property type="entry name" value="LRR_dom_sf"/>
</dbReference>
<reference evidence="4 5" key="1">
    <citation type="journal article" date="2017" name="PLoS Biol.">
        <title>The sea cucumber genome provides insights into morphological evolution and visceral regeneration.</title>
        <authorList>
            <person name="Zhang X."/>
            <person name="Sun L."/>
            <person name="Yuan J."/>
            <person name="Sun Y."/>
            <person name="Gao Y."/>
            <person name="Zhang L."/>
            <person name="Li S."/>
            <person name="Dai H."/>
            <person name="Hamel J.F."/>
            <person name="Liu C."/>
            <person name="Yu Y."/>
            <person name="Liu S."/>
            <person name="Lin W."/>
            <person name="Guo K."/>
            <person name="Jin S."/>
            <person name="Xu P."/>
            <person name="Storey K.B."/>
            <person name="Huan P."/>
            <person name="Zhang T."/>
            <person name="Zhou Y."/>
            <person name="Zhang J."/>
            <person name="Lin C."/>
            <person name="Li X."/>
            <person name="Xing L."/>
            <person name="Huo D."/>
            <person name="Sun M."/>
            <person name="Wang L."/>
            <person name="Mercier A."/>
            <person name="Li F."/>
            <person name="Yang H."/>
            <person name="Xiang J."/>
        </authorList>
    </citation>
    <scope>NUCLEOTIDE SEQUENCE [LARGE SCALE GENOMIC DNA]</scope>
    <source>
        <strain evidence="4">Shaxun</strain>
        <tissue evidence="4">Muscle</tissue>
    </source>
</reference>
<evidence type="ECO:0000313" key="4">
    <source>
        <dbReference type="EMBL" id="PIK37812.1"/>
    </source>
</evidence>
<keyword evidence="3" id="KW-1133">Transmembrane helix</keyword>
<keyword evidence="3" id="KW-0812">Transmembrane</keyword>
<dbReference type="Gene3D" id="3.80.10.10">
    <property type="entry name" value="Ribonuclease Inhibitor"/>
    <property type="match status" value="2"/>
</dbReference>
<dbReference type="Proteomes" id="UP000230750">
    <property type="component" value="Unassembled WGS sequence"/>
</dbReference>
<protein>
    <recommendedName>
        <fullName evidence="6">LRRCT domain-containing protein</fullName>
    </recommendedName>
</protein>
<dbReference type="InterPro" id="IPR050333">
    <property type="entry name" value="SLRP"/>
</dbReference>
<evidence type="ECO:0000256" key="3">
    <source>
        <dbReference type="SAM" id="Phobius"/>
    </source>
</evidence>
<evidence type="ECO:0008006" key="6">
    <source>
        <dbReference type="Google" id="ProtNLM"/>
    </source>
</evidence>
<dbReference type="STRING" id="307972.A0A2G8JPW1"/>
<dbReference type="EMBL" id="MRZV01001445">
    <property type="protein sequence ID" value="PIK37812.1"/>
    <property type="molecule type" value="Genomic_DNA"/>
</dbReference>
<organism evidence="4 5">
    <name type="scientific">Stichopus japonicus</name>
    <name type="common">Sea cucumber</name>
    <dbReference type="NCBI Taxonomy" id="307972"/>
    <lineage>
        <taxon>Eukaryota</taxon>
        <taxon>Metazoa</taxon>
        <taxon>Echinodermata</taxon>
        <taxon>Eleutherozoa</taxon>
        <taxon>Echinozoa</taxon>
        <taxon>Holothuroidea</taxon>
        <taxon>Aspidochirotacea</taxon>
        <taxon>Aspidochirotida</taxon>
        <taxon>Stichopodidae</taxon>
        <taxon>Apostichopus</taxon>
    </lineage>
</organism>
<comment type="caution">
    <text evidence="4">The sequence shown here is derived from an EMBL/GenBank/DDBJ whole genome shotgun (WGS) entry which is preliminary data.</text>
</comment>
<dbReference type="SUPFAM" id="SSF52058">
    <property type="entry name" value="L domain-like"/>
    <property type="match status" value="1"/>
</dbReference>
<name>A0A2G8JPW1_STIJA</name>
<keyword evidence="3" id="KW-0472">Membrane</keyword>